<dbReference type="InterPro" id="IPR036278">
    <property type="entry name" value="Sialidase_sf"/>
</dbReference>
<reference evidence="1 2" key="1">
    <citation type="submission" date="2019-08" db="EMBL/GenBank/DDBJ databases">
        <title>Calorimonas adulescens gen. nov., sp. nov., an anaerobic thermophilic bacterium from Sakhalin hot spring.</title>
        <authorList>
            <person name="Khomyakova M.A."/>
            <person name="Merkel A.Y."/>
            <person name="Novikov A."/>
            <person name="Bonch-Osmolovskaya E.A."/>
            <person name="Slobodkin A.I."/>
        </authorList>
    </citation>
    <scope>NUCLEOTIDE SEQUENCE [LARGE SCALE GENOMIC DNA]</scope>
    <source>
        <strain evidence="1 2">A05MB</strain>
    </source>
</reference>
<proteinExistence type="predicted"/>
<evidence type="ECO:0000313" key="2">
    <source>
        <dbReference type="Proteomes" id="UP000322976"/>
    </source>
</evidence>
<comment type="caution">
    <text evidence="1">The sequence shown here is derived from an EMBL/GenBank/DDBJ whole genome shotgun (WGS) entry which is preliminary data.</text>
</comment>
<name>A0A5D8QDR1_9THEO</name>
<protein>
    <recommendedName>
        <fullName evidence="3">Exo-alpha-sialidase</fullName>
    </recommendedName>
</protein>
<keyword evidence="2" id="KW-1185">Reference proteome</keyword>
<dbReference type="SUPFAM" id="SSF50939">
    <property type="entry name" value="Sialidases"/>
    <property type="match status" value="1"/>
</dbReference>
<sequence length="124" mass="14078">MEERPGQLWSDVKGNINQVYSRVLTGIGFANDKIGFLCFRYESADFTPAICRTQDGWITWKKVSITLPSKFDGYGITPLSPAFDGLHDTLPLLLYREDGTNFIIYLTSNDYGKTWTYDETSQSS</sequence>
<evidence type="ECO:0000313" key="1">
    <source>
        <dbReference type="EMBL" id="TZE82314.1"/>
    </source>
</evidence>
<evidence type="ECO:0008006" key="3">
    <source>
        <dbReference type="Google" id="ProtNLM"/>
    </source>
</evidence>
<organism evidence="1 2">
    <name type="scientific">Calorimonas adulescens</name>
    <dbReference type="NCBI Taxonomy" id="2606906"/>
    <lineage>
        <taxon>Bacteria</taxon>
        <taxon>Bacillati</taxon>
        <taxon>Bacillota</taxon>
        <taxon>Clostridia</taxon>
        <taxon>Thermoanaerobacterales</taxon>
        <taxon>Thermoanaerobacteraceae</taxon>
        <taxon>Calorimonas</taxon>
    </lineage>
</organism>
<dbReference type="EMBL" id="VTPS01000007">
    <property type="protein sequence ID" value="TZE82314.1"/>
    <property type="molecule type" value="Genomic_DNA"/>
</dbReference>
<dbReference type="Proteomes" id="UP000322976">
    <property type="component" value="Unassembled WGS sequence"/>
</dbReference>
<dbReference type="AlphaFoldDB" id="A0A5D8QDR1"/>
<gene>
    <name evidence="1" type="ORF">FWJ32_06080</name>
</gene>
<accession>A0A5D8QDR1</accession>